<keyword evidence="1" id="KW-1133">Transmembrane helix</keyword>
<dbReference type="EMBL" id="KF540233">
    <property type="protein sequence ID" value="AIF26451.1"/>
    <property type="molecule type" value="Genomic_DNA"/>
</dbReference>
<sequence>MNIPSRPYDSIDTIIVAITIPTSSAAIAFLISISSKAAMSEPIHAPVPGIGIPTNNTSPRNSPFESAELFFIALASSFSISLWKSFVFPIHLNIFLMKRRIKGIGIIFPTTQIGIATLISKFKNLATNNPALSSRIGIIETKRTTAQSGIYLPREFANFAAILSVNPSFSSSALSALTVSSDAAVAVTSAPSAAPFVAIVASSFSVSASATAVA</sequence>
<proteinExistence type="predicted"/>
<evidence type="ECO:0000313" key="2">
    <source>
        <dbReference type="EMBL" id="AIF26451.1"/>
    </source>
</evidence>
<name>A0A0H3U7K7_9BACT</name>
<keyword evidence="1" id="KW-0472">Membrane</keyword>
<evidence type="ECO:0000256" key="1">
    <source>
        <dbReference type="SAM" id="Phobius"/>
    </source>
</evidence>
<organism evidence="2">
    <name type="scientific">uncultured bacterium fosmid pJB23D10</name>
    <dbReference type="NCBI Taxonomy" id="1478061"/>
    <lineage>
        <taxon>Bacteria</taxon>
        <taxon>environmental samples</taxon>
    </lineage>
</organism>
<reference evidence="2" key="1">
    <citation type="submission" date="2013-08" db="EMBL/GenBank/DDBJ databases">
        <title>Comparison of modified E. coli strains.</title>
        <authorList>
            <person name="Juergensen J."/>
            <person name="Bonge A."/>
            <person name="Streit W.R."/>
        </authorList>
    </citation>
    <scope>NUCLEOTIDE SEQUENCE</scope>
</reference>
<protein>
    <submittedName>
        <fullName evidence="2">Uncharacterized protein</fullName>
    </submittedName>
</protein>
<feature type="transmembrane region" description="Helical" evidence="1">
    <location>
        <begin position="12"/>
        <end position="33"/>
    </location>
</feature>
<feature type="transmembrane region" description="Helical" evidence="1">
    <location>
        <begin position="69"/>
        <end position="92"/>
    </location>
</feature>
<keyword evidence="1" id="KW-0812">Transmembrane</keyword>
<dbReference type="AlphaFoldDB" id="A0A0H3U7K7"/>
<accession>A0A0H3U7K7</accession>